<evidence type="ECO:0000256" key="8">
    <source>
        <dbReference type="RuleBase" id="RU000560"/>
    </source>
</evidence>
<keyword evidence="10" id="KW-1185">Reference proteome</keyword>
<dbReference type="RefSeq" id="WP_222873848.1">
    <property type="nucleotide sequence ID" value="NZ_CP039704.1"/>
</dbReference>
<evidence type="ECO:0000256" key="1">
    <source>
        <dbReference type="ARBA" id="ARBA00007698"/>
    </source>
</evidence>
<dbReference type="Gene3D" id="6.10.160.10">
    <property type="match status" value="1"/>
</dbReference>
<keyword evidence="3 7" id="KW-0694">RNA-binding</keyword>
<evidence type="ECO:0000256" key="7">
    <source>
        <dbReference type="HAMAP-Rule" id="MF_00382"/>
    </source>
</evidence>
<dbReference type="GO" id="GO:0003735">
    <property type="term" value="F:structural constituent of ribosome"/>
    <property type="evidence" value="ECO:0007669"/>
    <property type="project" value="InterPro"/>
</dbReference>
<dbReference type="GO" id="GO:1990904">
    <property type="term" value="C:ribonucleoprotein complex"/>
    <property type="evidence" value="ECO:0007669"/>
    <property type="project" value="UniProtKB-KW"/>
</dbReference>
<evidence type="ECO:0000313" key="9">
    <source>
        <dbReference type="EMBL" id="QCI79039.1"/>
    </source>
</evidence>
<reference evidence="10" key="1">
    <citation type="submission" date="2019-04" db="EMBL/GenBank/DDBJ databases">
        <title>Complete genome sequence of Sphingomonas sp. W1-2-3.</title>
        <authorList>
            <person name="Im W.T."/>
        </authorList>
    </citation>
    <scope>NUCLEOTIDE SEQUENCE [LARGE SCALE GENOMIC DNA]</scope>
    <source>
        <strain evidence="10">W1-2-3</strain>
    </source>
</reference>
<dbReference type="Gene3D" id="1.10.1900.20">
    <property type="entry name" value="Ribosomal protein L20"/>
    <property type="match status" value="1"/>
</dbReference>
<evidence type="ECO:0000256" key="4">
    <source>
        <dbReference type="ARBA" id="ARBA00022980"/>
    </source>
</evidence>
<sequence length="129" mass="14437">MARVKRGVTARARHKRLLDQAKGYYGRRKNTVRVGRQAVEKAGQYAYRDRKVKKRNFRALWIQRINAGARELGLTYGRFMHGLKLAGIELDRRVLSDLASLEPEGFAALVEKSREALLAAGVEGAEAAA</sequence>
<keyword evidence="2 7" id="KW-0699">rRNA-binding</keyword>
<gene>
    <name evidence="7 9" type="primary">rplT</name>
    <name evidence="9" type="ORF">E6W36_03950</name>
</gene>
<comment type="similarity">
    <text evidence="1 7 8">Belongs to the bacterial ribosomal protein bL20 family.</text>
</comment>
<accession>A0A4D7BTY4</accession>
<evidence type="ECO:0000313" key="10">
    <source>
        <dbReference type="Proteomes" id="UP000298714"/>
    </source>
</evidence>
<dbReference type="FunFam" id="1.10.1900.20:FF:000001">
    <property type="entry name" value="50S ribosomal protein L20"/>
    <property type="match status" value="1"/>
</dbReference>
<protein>
    <recommendedName>
        <fullName evidence="6 7">Large ribosomal subunit protein bL20</fullName>
    </recommendedName>
</protein>
<evidence type="ECO:0000256" key="3">
    <source>
        <dbReference type="ARBA" id="ARBA00022884"/>
    </source>
</evidence>
<dbReference type="Pfam" id="PF00453">
    <property type="entry name" value="Ribosomal_L20"/>
    <property type="match status" value="1"/>
</dbReference>
<dbReference type="PRINTS" id="PR00062">
    <property type="entry name" value="RIBOSOMALL20"/>
</dbReference>
<dbReference type="CDD" id="cd07026">
    <property type="entry name" value="Ribosomal_L20"/>
    <property type="match status" value="1"/>
</dbReference>
<comment type="function">
    <text evidence="7 8">Binds directly to 23S ribosomal RNA and is necessary for the in vitro assembly process of the 50S ribosomal subunit. It is not involved in the protein synthesizing functions of that subunit.</text>
</comment>
<dbReference type="PANTHER" id="PTHR10986">
    <property type="entry name" value="39S RIBOSOMAL PROTEIN L20"/>
    <property type="match status" value="1"/>
</dbReference>
<evidence type="ECO:0000256" key="5">
    <source>
        <dbReference type="ARBA" id="ARBA00023274"/>
    </source>
</evidence>
<dbReference type="GO" id="GO:0005840">
    <property type="term" value="C:ribosome"/>
    <property type="evidence" value="ECO:0007669"/>
    <property type="project" value="UniProtKB-KW"/>
</dbReference>
<dbReference type="InterPro" id="IPR049946">
    <property type="entry name" value="RIBOSOMAL_L20_CS"/>
</dbReference>
<keyword evidence="5 7" id="KW-0687">Ribonucleoprotein</keyword>
<organism evidence="9 10">
    <name type="scientific">Hankyongella ginsenosidimutans</name>
    <dbReference type="NCBI Taxonomy" id="1763828"/>
    <lineage>
        <taxon>Bacteria</taxon>
        <taxon>Pseudomonadati</taxon>
        <taxon>Pseudomonadota</taxon>
        <taxon>Alphaproteobacteria</taxon>
        <taxon>Sphingomonadales</taxon>
        <taxon>Sphingomonadaceae</taxon>
        <taxon>Hankyongella</taxon>
    </lineage>
</organism>
<dbReference type="HAMAP" id="MF_00382">
    <property type="entry name" value="Ribosomal_bL20"/>
    <property type="match status" value="1"/>
</dbReference>
<dbReference type="EMBL" id="CP039704">
    <property type="protein sequence ID" value="QCI79039.1"/>
    <property type="molecule type" value="Genomic_DNA"/>
</dbReference>
<dbReference type="InterPro" id="IPR005813">
    <property type="entry name" value="Ribosomal_bL20"/>
</dbReference>
<dbReference type="PROSITE" id="PS00937">
    <property type="entry name" value="RIBOSOMAL_L20"/>
    <property type="match status" value="1"/>
</dbReference>
<dbReference type="KEGG" id="hgn:E6W36_03950"/>
<dbReference type="GO" id="GO:0000027">
    <property type="term" value="P:ribosomal large subunit assembly"/>
    <property type="evidence" value="ECO:0007669"/>
    <property type="project" value="UniProtKB-UniRule"/>
</dbReference>
<proteinExistence type="inferred from homology"/>
<evidence type="ECO:0000256" key="6">
    <source>
        <dbReference type="ARBA" id="ARBA00035172"/>
    </source>
</evidence>
<dbReference type="SUPFAM" id="SSF74731">
    <property type="entry name" value="Ribosomal protein L20"/>
    <property type="match status" value="1"/>
</dbReference>
<dbReference type="Proteomes" id="UP000298714">
    <property type="component" value="Chromosome"/>
</dbReference>
<keyword evidence="4 7" id="KW-0689">Ribosomal protein</keyword>
<dbReference type="InterPro" id="IPR035566">
    <property type="entry name" value="Ribosomal_protein_bL20_C"/>
</dbReference>
<dbReference type="GO" id="GO:0019843">
    <property type="term" value="F:rRNA binding"/>
    <property type="evidence" value="ECO:0007669"/>
    <property type="project" value="UniProtKB-UniRule"/>
</dbReference>
<dbReference type="NCBIfam" id="TIGR01032">
    <property type="entry name" value="rplT_bact"/>
    <property type="match status" value="1"/>
</dbReference>
<name>A0A4D7BTY4_9SPHN</name>
<evidence type="ECO:0000256" key="2">
    <source>
        <dbReference type="ARBA" id="ARBA00022730"/>
    </source>
</evidence>
<dbReference type="AlphaFoldDB" id="A0A4D7BTY4"/>
<dbReference type="GO" id="GO:0006412">
    <property type="term" value="P:translation"/>
    <property type="evidence" value="ECO:0007669"/>
    <property type="project" value="InterPro"/>
</dbReference>